<protein>
    <submittedName>
        <fullName evidence="2">Lipoprotein LpqT</fullName>
    </submittedName>
</protein>
<dbReference type="InterPro" id="IPR019674">
    <property type="entry name" value="Lipoprotein_LpqN/LpqT-like"/>
</dbReference>
<dbReference type="KEGG" id="mxe:MYXE_13170"/>
<evidence type="ECO:0000256" key="1">
    <source>
        <dbReference type="ARBA" id="ARBA00022729"/>
    </source>
</evidence>
<evidence type="ECO:0000313" key="2">
    <source>
        <dbReference type="EMBL" id="BBU21528.1"/>
    </source>
</evidence>
<sequence length="217" mass="23069">MTVPSRCGTAVLIFVLAAVGCSTKEPDYQSIWTTTTTTTTTPTTTATPEPLGKYLESVGVTGQQVAPDTLTDLAVSIPTPPGWEKFSNPSITPATQAIAKNGSYPIAMLMVFKLRGDFDAADVIKHANADAERSENFRKLNASTADFHGFPSSMIEGSYDLNGKRLHGWNRVVIATGSAPAKQPYLVQLTITSLADQAFPQASDIETIIAGFTVAAK</sequence>
<dbReference type="EMBL" id="AP022314">
    <property type="protein sequence ID" value="BBU21528.1"/>
    <property type="molecule type" value="Genomic_DNA"/>
</dbReference>
<dbReference type="PROSITE" id="PS51257">
    <property type="entry name" value="PROKAR_LIPOPROTEIN"/>
    <property type="match status" value="1"/>
</dbReference>
<dbReference type="Gene3D" id="3.40.1000.10">
    <property type="entry name" value="Mog1/PsbP, alpha/beta/alpha sandwich"/>
    <property type="match status" value="1"/>
</dbReference>
<gene>
    <name evidence="2" type="primary">lpqT</name>
    <name evidence="2" type="ORF">MYXE_13170</name>
</gene>
<accession>A0AAD1GYH7</accession>
<dbReference type="AlphaFoldDB" id="A0AAD1GYH7"/>
<keyword evidence="2" id="KW-0449">Lipoprotein</keyword>
<proteinExistence type="predicted"/>
<keyword evidence="1" id="KW-0732">Signal</keyword>
<organism evidence="2 3">
    <name type="scientific">Mycobacterium xenopi</name>
    <dbReference type="NCBI Taxonomy" id="1789"/>
    <lineage>
        <taxon>Bacteria</taxon>
        <taxon>Bacillati</taxon>
        <taxon>Actinomycetota</taxon>
        <taxon>Actinomycetes</taxon>
        <taxon>Mycobacteriales</taxon>
        <taxon>Mycobacteriaceae</taxon>
        <taxon>Mycobacterium</taxon>
    </lineage>
</organism>
<dbReference type="Pfam" id="PF10738">
    <property type="entry name" value="Lpp-LpqN"/>
    <property type="match status" value="1"/>
</dbReference>
<dbReference type="Proteomes" id="UP000464624">
    <property type="component" value="Chromosome"/>
</dbReference>
<dbReference type="RefSeq" id="WP_003922880.1">
    <property type="nucleotide sequence ID" value="NZ_AP022314.1"/>
</dbReference>
<name>A0AAD1GYH7_MYCXE</name>
<evidence type="ECO:0000313" key="3">
    <source>
        <dbReference type="Proteomes" id="UP000464624"/>
    </source>
</evidence>
<reference evidence="2 3" key="1">
    <citation type="submission" date="2019-12" db="EMBL/GenBank/DDBJ databases">
        <title>Complete genome sequence of Mycolicibacterium xenopi str. JCM15661T.</title>
        <authorList>
            <person name="Yoshida M."/>
            <person name="Fukano H."/>
            <person name="Asakura T."/>
            <person name="Hoshino Y."/>
        </authorList>
    </citation>
    <scope>NUCLEOTIDE SEQUENCE [LARGE SCALE GENOMIC DNA]</scope>
    <source>
        <strain evidence="2 3">JCM 15661T</strain>
    </source>
</reference>